<feature type="compositionally biased region" description="Polar residues" evidence="1">
    <location>
        <begin position="100"/>
        <end position="110"/>
    </location>
</feature>
<accession>A0A4R0RM04</accession>
<sequence>MEAYIGQDINPALVGASLVVALLLKARFSVPDDALVEEEESLPDAVGPASVRAPLSDLKPLLPATRLSSTPSNSTLTAGRRKSRTRSKRSAASKTRSSTIHSTKPPSQVPSIRRSPLRRDAPVFTPHLSTQRGSTSRSCKPRRPDVPVIHRSLRRDAPVFMPRSVPVQRTPVSIQAPAPLAPAPLPYFSTPPAPSPYPPTFFAPAPHLPAFAAPPPPMLHPGFSAPPPTYWCPPPATYPLPPLRPIAAQVYAPTLPDYWKPATRKPVELRNPADCAYIDPSCYAL</sequence>
<evidence type="ECO:0000313" key="3">
    <source>
        <dbReference type="Proteomes" id="UP000292702"/>
    </source>
</evidence>
<feature type="region of interest" description="Disordered" evidence="1">
    <location>
        <begin position="62"/>
        <end position="144"/>
    </location>
</feature>
<organism evidence="2 3">
    <name type="scientific">Steccherinum ochraceum</name>
    <dbReference type="NCBI Taxonomy" id="92696"/>
    <lineage>
        <taxon>Eukaryota</taxon>
        <taxon>Fungi</taxon>
        <taxon>Dikarya</taxon>
        <taxon>Basidiomycota</taxon>
        <taxon>Agaricomycotina</taxon>
        <taxon>Agaricomycetes</taxon>
        <taxon>Polyporales</taxon>
        <taxon>Steccherinaceae</taxon>
        <taxon>Steccherinum</taxon>
    </lineage>
</organism>
<dbReference type="Proteomes" id="UP000292702">
    <property type="component" value="Unassembled WGS sequence"/>
</dbReference>
<feature type="compositionally biased region" description="Polar residues" evidence="1">
    <location>
        <begin position="66"/>
        <end position="77"/>
    </location>
</feature>
<evidence type="ECO:0000313" key="2">
    <source>
        <dbReference type="EMBL" id="TCD69770.1"/>
    </source>
</evidence>
<protein>
    <submittedName>
        <fullName evidence="2">Uncharacterized protein</fullName>
    </submittedName>
</protein>
<evidence type="ECO:0000256" key="1">
    <source>
        <dbReference type="SAM" id="MobiDB-lite"/>
    </source>
</evidence>
<comment type="caution">
    <text evidence="2">The sequence shown here is derived from an EMBL/GenBank/DDBJ whole genome shotgun (WGS) entry which is preliminary data.</text>
</comment>
<proteinExistence type="predicted"/>
<dbReference type="EMBL" id="RWJN01000034">
    <property type="protein sequence ID" value="TCD69770.1"/>
    <property type="molecule type" value="Genomic_DNA"/>
</dbReference>
<feature type="compositionally biased region" description="Basic residues" evidence="1">
    <location>
        <begin position="79"/>
        <end position="91"/>
    </location>
</feature>
<feature type="compositionally biased region" description="Polar residues" evidence="1">
    <location>
        <begin position="127"/>
        <end position="138"/>
    </location>
</feature>
<reference evidence="2 3" key="1">
    <citation type="submission" date="2018-11" db="EMBL/GenBank/DDBJ databases">
        <title>Genome assembly of Steccherinum ochraceum LE-BIN_3174, the white-rot fungus of the Steccherinaceae family (The Residual Polyporoid clade, Polyporales, Basidiomycota).</title>
        <authorList>
            <person name="Fedorova T.V."/>
            <person name="Glazunova O.A."/>
            <person name="Landesman E.O."/>
            <person name="Moiseenko K.V."/>
            <person name="Psurtseva N.V."/>
            <person name="Savinova O.S."/>
            <person name="Shakhova N.V."/>
            <person name="Tyazhelova T.V."/>
            <person name="Vasina D.V."/>
        </authorList>
    </citation>
    <scope>NUCLEOTIDE SEQUENCE [LARGE SCALE GENOMIC DNA]</scope>
    <source>
        <strain evidence="2 3">LE-BIN_3174</strain>
    </source>
</reference>
<dbReference type="AlphaFoldDB" id="A0A4R0RM04"/>
<name>A0A4R0RM04_9APHY</name>
<gene>
    <name evidence="2" type="ORF">EIP91_006306</name>
</gene>
<keyword evidence="3" id="KW-1185">Reference proteome</keyword>